<feature type="chain" id="PRO_5035189614" evidence="1">
    <location>
        <begin position="20"/>
        <end position="470"/>
    </location>
</feature>
<dbReference type="AlphaFoldDB" id="A0A8J8NGK5"/>
<gene>
    <name evidence="2" type="ORF">FGO68_gene11834</name>
</gene>
<keyword evidence="1" id="KW-0732">Signal</keyword>
<keyword evidence="3" id="KW-1185">Reference proteome</keyword>
<name>A0A8J8NGK5_HALGN</name>
<feature type="signal peptide" evidence="1">
    <location>
        <begin position="1"/>
        <end position="19"/>
    </location>
</feature>
<dbReference type="Proteomes" id="UP000785679">
    <property type="component" value="Unassembled WGS sequence"/>
</dbReference>
<evidence type="ECO:0000313" key="3">
    <source>
        <dbReference type="Proteomes" id="UP000785679"/>
    </source>
</evidence>
<sequence length="470" mass="53445">MSSLLLSILFFLLLDQTYQQTPCNNNQNLVYEDETYIYSTTTNLCNNALCLHDGQCHSGFCGGYQSICVNENETIKSKDGTCNTTQYLTNYYDNGTFIAYGQRENRCNGVYCDCHEQCQSGYCDNFSQACVQMIGQWKETECNRNAYICNNSRASIMDEMTSNRCIGTYCECDKNCKSGYCNMDTLKCDQLSSGPQKCSKYESTSCSERFDSEVETIYFGNRCLKVRCQCDNQCESGYCSKKTSFCEEKQKIIEDLECDHQVQNFECFDDYSFRVVSINNQRCENVQCYCDSQCKSGYCQNQKCSSKQKSSCNESVSYSICDPSSISPISQLDSTNLCEGITCFCDSDCSTNICHGSNEGLKTCQSLTRESMQCNQTISICLNSINGEFFTINRCENVMCNNDYQCQSDYCDLDTKLCKKNQQDNKCNKTQYILTYTNGKWENTIQKENLCEHVNANAITNALQERIAIS</sequence>
<evidence type="ECO:0000256" key="1">
    <source>
        <dbReference type="SAM" id="SignalP"/>
    </source>
</evidence>
<comment type="caution">
    <text evidence="2">The sequence shown here is derived from an EMBL/GenBank/DDBJ whole genome shotgun (WGS) entry which is preliminary data.</text>
</comment>
<proteinExistence type="predicted"/>
<accession>A0A8J8NGK5</accession>
<organism evidence="2 3">
    <name type="scientific">Halteria grandinella</name>
    <dbReference type="NCBI Taxonomy" id="5974"/>
    <lineage>
        <taxon>Eukaryota</taxon>
        <taxon>Sar</taxon>
        <taxon>Alveolata</taxon>
        <taxon>Ciliophora</taxon>
        <taxon>Intramacronucleata</taxon>
        <taxon>Spirotrichea</taxon>
        <taxon>Stichotrichia</taxon>
        <taxon>Sporadotrichida</taxon>
        <taxon>Halteriidae</taxon>
        <taxon>Halteria</taxon>
    </lineage>
</organism>
<dbReference type="EMBL" id="RRYP01017794">
    <property type="protein sequence ID" value="TNV73945.1"/>
    <property type="molecule type" value="Genomic_DNA"/>
</dbReference>
<reference evidence="2" key="1">
    <citation type="submission" date="2019-06" db="EMBL/GenBank/DDBJ databases">
        <authorList>
            <person name="Zheng W."/>
        </authorList>
    </citation>
    <scope>NUCLEOTIDE SEQUENCE</scope>
    <source>
        <strain evidence="2">QDHG01</strain>
    </source>
</reference>
<evidence type="ECO:0000313" key="2">
    <source>
        <dbReference type="EMBL" id="TNV73945.1"/>
    </source>
</evidence>
<protein>
    <submittedName>
        <fullName evidence="2">Uncharacterized protein</fullName>
    </submittedName>
</protein>